<dbReference type="Proteomes" id="UP000316331">
    <property type="component" value="Unassembled WGS sequence"/>
</dbReference>
<dbReference type="RefSeq" id="WP_141808865.1">
    <property type="nucleotide sequence ID" value="NZ_VFPG01000001.1"/>
</dbReference>
<dbReference type="PANTHER" id="PTHR36933">
    <property type="entry name" value="SLL0788 PROTEIN"/>
    <property type="match status" value="1"/>
</dbReference>
<dbReference type="InterPro" id="IPR005183">
    <property type="entry name" value="DUF305_CopM-like"/>
</dbReference>
<dbReference type="EMBL" id="VFPG01000001">
    <property type="protein sequence ID" value="TQM30607.1"/>
    <property type="molecule type" value="Genomic_DNA"/>
</dbReference>
<feature type="domain" description="DUF305" evidence="2">
    <location>
        <begin position="58"/>
        <end position="202"/>
    </location>
</feature>
<feature type="signal peptide" evidence="1">
    <location>
        <begin position="1"/>
        <end position="21"/>
    </location>
</feature>
<reference evidence="3 4" key="1">
    <citation type="submission" date="2019-06" db="EMBL/GenBank/DDBJ databases">
        <title>Sequencing the genomes of 1000 actinobacteria strains.</title>
        <authorList>
            <person name="Klenk H.-P."/>
        </authorList>
    </citation>
    <scope>NUCLEOTIDE SEQUENCE [LARGE SCALE GENOMIC DNA]</scope>
    <source>
        <strain evidence="3 4">DSM 103495</strain>
    </source>
</reference>
<dbReference type="Gene3D" id="1.20.1260.10">
    <property type="match status" value="1"/>
</dbReference>
<dbReference type="OrthoDB" id="26872at2"/>
<sequence>MFITRTRITIAAVASGVLLFAAGCGDDSDSMSGMDHGTSSTTTAAATSAARTDFNNADVTFLQMMYPHHAQAVEMAKLVPSHTENPQLRALAAEVEKAQAPEMEQISALLQSFGKPAPTAGGGHEGHGMPGMMSAEQMTALQAASGPAFDEMWLEMMIEHHTGAIDMAKTELADGVNPDAQALARTVIAAQEAEITTMRAMLDQN</sequence>
<organism evidence="3 4">
    <name type="scientific">Nocardia bhagyanarayanae</name>
    <dbReference type="NCBI Taxonomy" id="1215925"/>
    <lineage>
        <taxon>Bacteria</taxon>
        <taxon>Bacillati</taxon>
        <taxon>Actinomycetota</taxon>
        <taxon>Actinomycetes</taxon>
        <taxon>Mycobacteriales</taxon>
        <taxon>Nocardiaceae</taxon>
        <taxon>Nocardia</taxon>
    </lineage>
</organism>
<dbReference type="PROSITE" id="PS51257">
    <property type="entry name" value="PROKAR_LIPOPROTEIN"/>
    <property type="match status" value="1"/>
</dbReference>
<dbReference type="PANTHER" id="PTHR36933:SF1">
    <property type="entry name" value="SLL0788 PROTEIN"/>
    <property type="match status" value="1"/>
</dbReference>
<evidence type="ECO:0000259" key="2">
    <source>
        <dbReference type="Pfam" id="PF03713"/>
    </source>
</evidence>
<evidence type="ECO:0000313" key="4">
    <source>
        <dbReference type="Proteomes" id="UP000316331"/>
    </source>
</evidence>
<name>A0A543F9V5_9NOCA</name>
<protein>
    <submittedName>
        <fullName evidence="3">Uncharacterized protein (DUF305 family)</fullName>
    </submittedName>
</protein>
<proteinExistence type="predicted"/>
<keyword evidence="1" id="KW-0732">Signal</keyword>
<dbReference type="Pfam" id="PF03713">
    <property type="entry name" value="DUF305"/>
    <property type="match status" value="1"/>
</dbReference>
<keyword evidence="4" id="KW-1185">Reference proteome</keyword>
<gene>
    <name evidence="3" type="ORF">FB390_2241</name>
</gene>
<comment type="caution">
    <text evidence="3">The sequence shown here is derived from an EMBL/GenBank/DDBJ whole genome shotgun (WGS) entry which is preliminary data.</text>
</comment>
<accession>A0A543F9V5</accession>
<evidence type="ECO:0000256" key="1">
    <source>
        <dbReference type="SAM" id="SignalP"/>
    </source>
</evidence>
<dbReference type="AlphaFoldDB" id="A0A543F9V5"/>
<feature type="chain" id="PRO_5021804532" evidence="1">
    <location>
        <begin position="22"/>
        <end position="205"/>
    </location>
</feature>
<evidence type="ECO:0000313" key="3">
    <source>
        <dbReference type="EMBL" id="TQM30607.1"/>
    </source>
</evidence>
<dbReference type="InterPro" id="IPR012347">
    <property type="entry name" value="Ferritin-like"/>
</dbReference>